<feature type="compositionally biased region" description="Acidic residues" evidence="1">
    <location>
        <begin position="221"/>
        <end position="240"/>
    </location>
</feature>
<name>A0AAW0B2E7_9AGAR</name>
<comment type="caution">
    <text evidence="2">The sequence shown here is derived from an EMBL/GenBank/DDBJ whole genome shotgun (WGS) entry which is preliminary data.</text>
</comment>
<evidence type="ECO:0000313" key="2">
    <source>
        <dbReference type="EMBL" id="KAK7020149.1"/>
    </source>
</evidence>
<feature type="region of interest" description="Disordered" evidence="1">
    <location>
        <begin position="213"/>
        <end position="265"/>
    </location>
</feature>
<feature type="compositionally biased region" description="Basic and acidic residues" evidence="1">
    <location>
        <begin position="253"/>
        <end position="265"/>
    </location>
</feature>
<dbReference type="AlphaFoldDB" id="A0AAW0B2E7"/>
<proteinExistence type="predicted"/>
<reference evidence="2 3" key="1">
    <citation type="submission" date="2024-01" db="EMBL/GenBank/DDBJ databases">
        <title>A draft genome for a cacao thread blight-causing isolate of Paramarasmius palmivorus.</title>
        <authorList>
            <person name="Baruah I.K."/>
            <person name="Bukari Y."/>
            <person name="Amoako-Attah I."/>
            <person name="Meinhardt L.W."/>
            <person name="Bailey B.A."/>
            <person name="Cohen S.P."/>
        </authorList>
    </citation>
    <scope>NUCLEOTIDE SEQUENCE [LARGE SCALE GENOMIC DNA]</scope>
    <source>
        <strain evidence="2 3">GH-12</strain>
    </source>
</reference>
<gene>
    <name evidence="2" type="ORF">VNI00_017871</name>
</gene>
<evidence type="ECO:0000313" key="3">
    <source>
        <dbReference type="Proteomes" id="UP001383192"/>
    </source>
</evidence>
<dbReference type="EMBL" id="JAYKXP010000194">
    <property type="protein sequence ID" value="KAK7020149.1"/>
    <property type="molecule type" value="Genomic_DNA"/>
</dbReference>
<evidence type="ECO:0000256" key="1">
    <source>
        <dbReference type="SAM" id="MobiDB-lite"/>
    </source>
</evidence>
<sequence>MSGISKHPCILRKSVGVLDELVDEALFTLENTHTSTPVKTATKTPKRPLATGTNDWNKDHWRFLDGCFTNVRLLDTKGHMKPIDQVDLGEVVDRFINLIGSEEGEVEWSRDKLLGHAHTICKKQARGQVGEPATPFTVPACPITDIWCFDTPEFTPLPLSKLKHKPKDKDWILPSPALFKASVLQAPRYGHLLDEARKVHSLGSSTLAQDVMQEEGKEVDAEQDQECEQEPEEEEEEWEDELKVSCSLSLKPDSNHDSNQDRSTP</sequence>
<accession>A0AAW0B2E7</accession>
<dbReference type="Proteomes" id="UP001383192">
    <property type="component" value="Unassembled WGS sequence"/>
</dbReference>
<protein>
    <submittedName>
        <fullName evidence="2">Uncharacterized protein</fullName>
    </submittedName>
</protein>
<organism evidence="2 3">
    <name type="scientific">Paramarasmius palmivorus</name>
    <dbReference type="NCBI Taxonomy" id="297713"/>
    <lineage>
        <taxon>Eukaryota</taxon>
        <taxon>Fungi</taxon>
        <taxon>Dikarya</taxon>
        <taxon>Basidiomycota</taxon>
        <taxon>Agaricomycotina</taxon>
        <taxon>Agaricomycetes</taxon>
        <taxon>Agaricomycetidae</taxon>
        <taxon>Agaricales</taxon>
        <taxon>Marasmiineae</taxon>
        <taxon>Marasmiaceae</taxon>
        <taxon>Paramarasmius</taxon>
    </lineage>
</organism>
<keyword evidence="3" id="KW-1185">Reference proteome</keyword>